<keyword evidence="9" id="KW-0378">Hydrolase</keyword>
<dbReference type="SUPFAM" id="SSF55961">
    <property type="entry name" value="Bet v1-like"/>
    <property type="match status" value="1"/>
</dbReference>
<reference evidence="26" key="4">
    <citation type="submission" date="2025-08" db="UniProtKB">
        <authorList>
            <consortium name="Ensembl"/>
        </authorList>
    </citation>
    <scope>IDENTIFICATION</scope>
</reference>
<dbReference type="GeneTree" id="ENSGT00940000156460"/>
<evidence type="ECO:0000259" key="25">
    <source>
        <dbReference type="PROSITE" id="PS51770"/>
    </source>
</evidence>
<evidence type="ECO:0000256" key="5">
    <source>
        <dbReference type="ARBA" id="ARBA00022487"/>
    </source>
</evidence>
<dbReference type="GO" id="GO:0005759">
    <property type="term" value="C:mitochondrial matrix"/>
    <property type="evidence" value="ECO:0007669"/>
    <property type="project" value="UniProtKB-SubCell"/>
</dbReference>
<dbReference type="GO" id="GO:0052689">
    <property type="term" value="F:carboxylic ester hydrolase activity"/>
    <property type="evidence" value="ECO:0007669"/>
    <property type="project" value="UniProtKB-KW"/>
</dbReference>
<reference evidence="27" key="2">
    <citation type="journal article" date="2017" name="Sci. Adv.">
        <title>A tail of two voltages: Proteomic comparison of the three electric organs of the electric eel.</title>
        <authorList>
            <person name="Traeger L.L."/>
            <person name="Sabat G."/>
            <person name="Barrett-Wilt G.A."/>
            <person name="Wells G.B."/>
            <person name="Sussman M.R."/>
        </authorList>
    </citation>
    <scope>NUCLEOTIDE SEQUENCE [LARGE SCALE GENOMIC DNA]</scope>
</reference>
<reference evidence="27" key="1">
    <citation type="journal article" date="2014" name="Science">
        <title>Nonhuman genetics. Genomic basis for the convergent evolution of electric organs.</title>
        <authorList>
            <person name="Gallant J.R."/>
            <person name="Traeger L.L."/>
            <person name="Volkening J.D."/>
            <person name="Moffett H."/>
            <person name="Chen P.H."/>
            <person name="Novina C.D."/>
            <person name="Phillips G.N.Jr."/>
            <person name="Anand R."/>
            <person name="Wells G.B."/>
            <person name="Pinch M."/>
            <person name="Guth R."/>
            <person name="Unguez G.A."/>
            <person name="Albert J.S."/>
            <person name="Zakon H.H."/>
            <person name="Samanta M.P."/>
            <person name="Sussman M.R."/>
        </authorList>
    </citation>
    <scope>NUCLEOTIDE SEQUENCE [LARGE SCALE GENOMIC DNA]</scope>
</reference>
<dbReference type="EC" id="3.1.2.2" evidence="14"/>
<dbReference type="SUPFAM" id="SSF54637">
    <property type="entry name" value="Thioesterase/thiol ester dehydrase-isomerase"/>
    <property type="match status" value="2"/>
</dbReference>
<dbReference type="GO" id="GO:0052816">
    <property type="term" value="F:long-chain fatty acyl-CoA hydrolase activity"/>
    <property type="evidence" value="ECO:0007669"/>
    <property type="project" value="TreeGrafter"/>
</dbReference>
<keyword evidence="8" id="KW-0677">Repeat</keyword>
<evidence type="ECO:0000256" key="9">
    <source>
        <dbReference type="ARBA" id="ARBA00022801"/>
    </source>
</evidence>
<comment type="catalytic activity">
    <reaction evidence="17">
        <text>tetradecanoyl-CoA + H2O = tetradecanoate + CoA + H(+)</text>
        <dbReference type="Rhea" id="RHEA:40119"/>
        <dbReference type="ChEBI" id="CHEBI:15377"/>
        <dbReference type="ChEBI" id="CHEBI:15378"/>
        <dbReference type="ChEBI" id="CHEBI:30807"/>
        <dbReference type="ChEBI" id="CHEBI:57287"/>
        <dbReference type="ChEBI" id="CHEBI:57385"/>
    </reaction>
    <physiologicalReaction direction="left-to-right" evidence="17">
        <dbReference type="Rhea" id="RHEA:40120"/>
    </physiologicalReaction>
</comment>
<evidence type="ECO:0000256" key="2">
    <source>
        <dbReference type="ARBA" id="ARBA00004305"/>
    </source>
</evidence>
<evidence type="ECO:0000256" key="4">
    <source>
        <dbReference type="ARBA" id="ARBA00004872"/>
    </source>
</evidence>
<comment type="function">
    <text evidence="18">Has an acyl-CoA thioesterase activity with a preference for the long chain fatty acyl-CoA thioesters hexadecanoyl-CoA/palmitoyl-CoA and tetradecanoyl-CoA/myristoyl-CoA which are the main substrates in the mitochondrial beta-oxidation pathway.</text>
</comment>
<keyword evidence="12" id="KW-0443">Lipid metabolism</keyword>
<dbReference type="GO" id="GO:0006631">
    <property type="term" value="P:fatty acid metabolic process"/>
    <property type="evidence" value="ECO:0007669"/>
    <property type="project" value="UniProtKB-UniPathway"/>
</dbReference>
<evidence type="ECO:0000256" key="6">
    <source>
        <dbReference type="ARBA" id="ARBA00022490"/>
    </source>
</evidence>
<dbReference type="InterPro" id="IPR002913">
    <property type="entry name" value="START_lipid-bd_dom"/>
</dbReference>
<name>A0A4W4FHC6_ELEEL</name>
<feature type="domain" description="HotDog ACOT-type" evidence="25">
    <location>
        <begin position="213"/>
        <end position="324"/>
    </location>
</feature>
<dbReference type="SMART" id="SM00234">
    <property type="entry name" value="START"/>
    <property type="match status" value="1"/>
</dbReference>
<dbReference type="AlphaFoldDB" id="A0A4W4FHC6"/>
<dbReference type="Gene3D" id="3.30.530.20">
    <property type="match status" value="1"/>
</dbReference>
<evidence type="ECO:0000256" key="21">
    <source>
        <dbReference type="ARBA" id="ARBA00077737"/>
    </source>
</evidence>
<dbReference type="STRING" id="8005.ENSEEEP00000023324"/>
<evidence type="ECO:0000259" key="24">
    <source>
        <dbReference type="PROSITE" id="PS50848"/>
    </source>
</evidence>
<evidence type="ECO:0000313" key="27">
    <source>
        <dbReference type="Proteomes" id="UP000314983"/>
    </source>
</evidence>
<evidence type="ECO:0000256" key="19">
    <source>
        <dbReference type="ARBA" id="ARBA00067272"/>
    </source>
</evidence>
<accession>A0A4W4FHC6</accession>
<evidence type="ECO:0000256" key="11">
    <source>
        <dbReference type="ARBA" id="ARBA00022946"/>
    </source>
</evidence>
<dbReference type="PANTHER" id="PTHR11049:SF1">
    <property type="entry name" value="ACYL-COENZYME A THIOESTERASE 11"/>
    <property type="match status" value="1"/>
</dbReference>
<protein>
    <recommendedName>
        <fullName evidence="19">Acyl-coenzyme A thioesterase 11</fullName>
        <ecNumber evidence="14">3.1.2.2</ecNumber>
    </recommendedName>
    <alternativeName>
        <fullName evidence="22">Acyl-CoA thioester hydrolase 11</fullName>
    </alternativeName>
    <alternativeName>
        <fullName evidence="21">Adipose-associated thioesterase</fullName>
    </alternativeName>
    <alternativeName>
        <fullName evidence="20">Brown fat-inducible thioesterase</fullName>
    </alternativeName>
    <alternativeName>
        <fullName evidence="23">Palmitoyl-coenzyme A thioesterase</fullName>
    </alternativeName>
</protein>
<evidence type="ECO:0000256" key="8">
    <source>
        <dbReference type="ARBA" id="ARBA00022737"/>
    </source>
</evidence>
<organism evidence="26 27">
    <name type="scientific">Electrophorus electricus</name>
    <name type="common">Electric eel</name>
    <name type="synonym">Gymnotus electricus</name>
    <dbReference type="NCBI Taxonomy" id="8005"/>
    <lineage>
        <taxon>Eukaryota</taxon>
        <taxon>Metazoa</taxon>
        <taxon>Chordata</taxon>
        <taxon>Craniata</taxon>
        <taxon>Vertebrata</taxon>
        <taxon>Euteleostomi</taxon>
        <taxon>Actinopterygii</taxon>
        <taxon>Neopterygii</taxon>
        <taxon>Teleostei</taxon>
        <taxon>Ostariophysi</taxon>
        <taxon>Gymnotiformes</taxon>
        <taxon>Gymnotoidei</taxon>
        <taxon>Gymnotidae</taxon>
        <taxon>Electrophorus</taxon>
    </lineage>
</organism>
<comment type="catalytic activity">
    <reaction evidence="15">
        <text>hexadecanoyl-CoA + H2O = hexadecanoate + CoA + H(+)</text>
        <dbReference type="Rhea" id="RHEA:16645"/>
        <dbReference type="ChEBI" id="CHEBI:7896"/>
        <dbReference type="ChEBI" id="CHEBI:15377"/>
        <dbReference type="ChEBI" id="CHEBI:15378"/>
        <dbReference type="ChEBI" id="CHEBI:57287"/>
        <dbReference type="ChEBI" id="CHEBI:57379"/>
        <dbReference type="EC" id="3.1.2.2"/>
    </reaction>
    <physiologicalReaction direction="left-to-right" evidence="15">
        <dbReference type="Rhea" id="RHEA:16646"/>
    </physiologicalReaction>
</comment>
<evidence type="ECO:0000256" key="10">
    <source>
        <dbReference type="ARBA" id="ARBA00022832"/>
    </source>
</evidence>
<evidence type="ECO:0000256" key="13">
    <source>
        <dbReference type="ARBA" id="ARBA00023128"/>
    </source>
</evidence>
<evidence type="ECO:0000256" key="20">
    <source>
        <dbReference type="ARBA" id="ARBA00075413"/>
    </source>
</evidence>
<dbReference type="GO" id="GO:0006637">
    <property type="term" value="P:acyl-CoA metabolic process"/>
    <property type="evidence" value="ECO:0007669"/>
    <property type="project" value="TreeGrafter"/>
</dbReference>
<dbReference type="Gene3D" id="3.10.129.10">
    <property type="entry name" value="Hotdog Thioesterase"/>
    <property type="match status" value="2"/>
</dbReference>
<comment type="catalytic activity">
    <reaction evidence="16">
        <text>dodecanoyl-CoA + H2O = dodecanoate + CoA + H(+)</text>
        <dbReference type="Rhea" id="RHEA:30135"/>
        <dbReference type="ChEBI" id="CHEBI:15377"/>
        <dbReference type="ChEBI" id="CHEBI:15378"/>
        <dbReference type="ChEBI" id="CHEBI:18262"/>
        <dbReference type="ChEBI" id="CHEBI:57287"/>
        <dbReference type="ChEBI" id="CHEBI:57375"/>
    </reaction>
    <physiologicalReaction direction="left-to-right" evidence="16">
        <dbReference type="Rhea" id="RHEA:30136"/>
    </physiologicalReaction>
</comment>
<dbReference type="GO" id="GO:0008289">
    <property type="term" value="F:lipid binding"/>
    <property type="evidence" value="ECO:0007669"/>
    <property type="project" value="InterPro"/>
</dbReference>
<dbReference type="OMA" id="TIHTHDE"/>
<dbReference type="CDD" id="cd03442">
    <property type="entry name" value="BFIT_BACH"/>
    <property type="match status" value="2"/>
</dbReference>
<sequence length="590" mass="66797">ISFLTDHPLSAMASGIKPQVEQGDSDLVVEDDKMYRNPTEVKMSQIVLPCHANHRKELSVGQLLKWMDCTACLSAERHAGCSCVTASMDDIHFERTIGVGQVVNIKAKVNRAFNSSMEVGIEVSCEDLYSNQQWKVCHAFATFVARSTRAEKICLKPLVPCTHKEQLEYSMAAERRRMRLLHIDIMKDLLSNKTFQWSPSEEGQNEQLTVPTEKTRVESVELVLPPHANHQVNTFGGQIMAWMENVATIAASRLCNAHPTLRTIDMFHFRGPSQVGDRLVLKAIVNNTFKNSMEVGVCAEAYQGEESQRHINSAFMMFEVLDEDGKPCPLPPIRPEPLDGSRRYQEAIARKKIRLDRKYIISCKQTEVPLSVPWDQSNQVYLSYNNVFALKMLAARTKWTLSSEKNNVRLYTLEENQTLCFRIESEVNVPAARAFLLLSDLCCRPEWDKLYKQCELIIQVNDDDFIYHVLTPSVSEGGKVQDFILLASRRPPCNSGDPYVIALRSVTLPTHPPTEDFNRGEMLCAGFIIYEVSKSVSKISYYNQTNPGVLPYISTDIAGLSSSFCYTFHSCSQYLLENRTRHSVLSDTEI</sequence>
<evidence type="ECO:0000256" key="22">
    <source>
        <dbReference type="ARBA" id="ARBA00083809"/>
    </source>
</evidence>
<evidence type="ECO:0000256" key="14">
    <source>
        <dbReference type="ARBA" id="ARBA00038848"/>
    </source>
</evidence>
<keyword evidence="10" id="KW-0276">Fatty acid metabolism</keyword>
<keyword evidence="27" id="KW-1185">Reference proteome</keyword>
<feature type="domain" description="HotDog ACOT-type" evidence="25">
    <location>
        <begin position="37"/>
        <end position="149"/>
    </location>
</feature>
<dbReference type="PROSITE" id="PS50848">
    <property type="entry name" value="START"/>
    <property type="match status" value="1"/>
</dbReference>
<dbReference type="Pfam" id="PF01852">
    <property type="entry name" value="START"/>
    <property type="match status" value="1"/>
</dbReference>
<dbReference type="PROSITE" id="PS51770">
    <property type="entry name" value="HOTDOG_ACOT"/>
    <property type="match status" value="2"/>
</dbReference>
<feature type="domain" description="START" evidence="24">
    <location>
        <begin position="399"/>
        <end position="558"/>
    </location>
</feature>
<reference evidence="26" key="5">
    <citation type="submission" date="2025-09" db="UniProtKB">
        <authorList>
            <consortium name="Ensembl"/>
        </authorList>
    </citation>
    <scope>IDENTIFICATION</scope>
</reference>
<proteinExistence type="predicted"/>
<dbReference type="FunFam" id="3.30.530.20:FF:000012">
    <property type="entry name" value="Acyl-coenzyme A thioesterase 11"/>
    <property type="match status" value="1"/>
</dbReference>
<dbReference type="UniPathway" id="UPA00199"/>
<evidence type="ECO:0000256" key="17">
    <source>
        <dbReference type="ARBA" id="ARBA00048180"/>
    </source>
</evidence>
<dbReference type="FunFam" id="3.10.129.10:FF:000011">
    <property type="entry name" value="Acyl-coenzyme A thioesterase 11"/>
    <property type="match status" value="1"/>
</dbReference>
<evidence type="ECO:0000256" key="18">
    <source>
        <dbReference type="ARBA" id="ARBA00059477"/>
    </source>
</evidence>
<dbReference type="Proteomes" id="UP000314983">
    <property type="component" value="Chromosome 7"/>
</dbReference>
<evidence type="ECO:0000313" key="26">
    <source>
        <dbReference type="Ensembl" id="ENSEEEP00000023324.2"/>
    </source>
</evidence>
<evidence type="ECO:0000256" key="15">
    <source>
        <dbReference type="ARBA" id="ARBA00047734"/>
    </source>
</evidence>
<dbReference type="InterPro" id="IPR023393">
    <property type="entry name" value="START-like_dom_sf"/>
</dbReference>
<dbReference type="FunFam" id="3.10.129.10:FF:000020">
    <property type="entry name" value="Acyl-coenzyme A thioesterase 11"/>
    <property type="match status" value="1"/>
</dbReference>
<evidence type="ECO:0000256" key="3">
    <source>
        <dbReference type="ARBA" id="ARBA00004496"/>
    </source>
</evidence>
<evidence type="ECO:0000256" key="12">
    <source>
        <dbReference type="ARBA" id="ARBA00023098"/>
    </source>
</evidence>
<keyword evidence="5" id="KW-0719">Serine esterase</keyword>
<dbReference type="GO" id="GO:0005829">
    <property type="term" value="C:cytosol"/>
    <property type="evidence" value="ECO:0007669"/>
    <property type="project" value="TreeGrafter"/>
</dbReference>
<dbReference type="InterPro" id="IPR006683">
    <property type="entry name" value="Thioestr_dom"/>
</dbReference>
<comment type="catalytic activity">
    <reaction evidence="1">
        <text>butanoyl-CoA + H2O = butanoate + CoA + H(+)</text>
        <dbReference type="Rhea" id="RHEA:40111"/>
        <dbReference type="ChEBI" id="CHEBI:15377"/>
        <dbReference type="ChEBI" id="CHEBI:15378"/>
        <dbReference type="ChEBI" id="CHEBI:17968"/>
        <dbReference type="ChEBI" id="CHEBI:57287"/>
        <dbReference type="ChEBI" id="CHEBI:57371"/>
    </reaction>
    <physiologicalReaction direction="left-to-right" evidence="1">
        <dbReference type="Rhea" id="RHEA:40112"/>
    </physiologicalReaction>
</comment>
<dbReference type="PANTHER" id="PTHR11049">
    <property type="entry name" value="ACYL COENZYME A THIOESTER HYDROLASE"/>
    <property type="match status" value="1"/>
</dbReference>
<comment type="subcellular location">
    <subcellularLocation>
        <location evidence="3">Cytoplasm</location>
    </subcellularLocation>
    <subcellularLocation>
        <location evidence="2">Mitochondrion matrix</location>
    </subcellularLocation>
</comment>
<keyword evidence="6" id="KW-0963">Cytoplasm</keyword>
<comment type="pathway">
    <text evidence="4">Lipid metabolism; fatty acid metabolism.</text>
</comment>
<evidence type="ECO:0000256" key="16">
    <source>
        <dbReference type="ARBA" id="ARBA00048074"/>
    </source>
</evidence>
<dbReference type="InterPro" id="IPR040170">
    <property type="entry name" value="Cytosol_ACT"/>
</dbReference>
<evidence type="ECO:0000256" key="23">
    <source>
        <dbReference type="ARBA" id="ARBA00084084"/>
    </source>
</evidence>
<dbReference type="Pfam" id="PF03061">
    <property type="entry name" value="4HBT"/>
    <property type="match status" value="2"/>
</dbReference>
<reference evidence="26" key="3">
    <citation type="submission" date="2020-05" db="EMBL/GenBank/DDBJ databases">
        <title>Electrophorus electricus (electric eel) genome, fEleEle1, primary haplotype.</title>
        <authorList>
            <person name="Myers G."/>
            <person name="Meyer A."/>
            <person name="Fedrigo O."/>
            <person name="Formenti G."/>
            <person name="Rhie A."/>
            <person name="Tracey A."/>
            <person name="Sims Y."/>
            <person name="Jarvis E.D."/>
        </authorList>
    </citation>
    <scope>NUCLEOTIDE SEQUENCE [LARGE SCALE GENOMIC DNA]</scope>
</reference>
<keyword evidence="13" id="KW-0496">Mitochondrion</keyword>
<dbReference type="Ensembl" id="ENSEEET00000023584.2">
    <property type="protein sequence ID" value="ENSEEEP00000023324.2"/>
    <property type="gene ID" value="ENSEEEG00000011297.2"/>
</dbReference>
<keyword evidence="11" id="KW-0809">Transit peptide</keyword>
<evidence type="ECO:0000256" key="1">
    <source>
        <dbReference type="ARBA" id="ARBA00000295"/>
    </source>
</evidence>
<gene>
    <name evidence="26" type="primary">ACOT11</name>
</gene>
<evidence type="ECO:0000256" key="7">
    <source>
        <dbReference type="ARBA" id="ARBA00022553"/>
    </source>
</evidence>
<keyword evidence="7" id="KW-0597">Phosphoprotein</keyword>
<dbReference type="InterPro" id="IPR029069">
    <property type="entry name" value="HotDog_dom_sf"/>
</dbReference>
<dbReference type="InterPro" id="IPR033120">
    <property type="entry name" value="HOTDOG_ACOT"/>
</dbReference>